<evidence type="ECO:0000313" key="8">
    <source>
        <dbReference type="Proteomes" id="UP000245638"/>
    </source>
</evidence>
<evidence type="ECO:0000256" key="1">
    <source>
        <dbReference type="ARBA" id="ARBA00022598"/>
    </source>
</evidence>
<evidence type="ECO:0000259" key="5">
    <source>
        <dbReference type="Pfam" id="PF14544"/>
    </source>
</evidence>
<evidence type="ECO:0000313" key="7">
    <source>
        <dbReference type="EMBL" id="PVU77301.1"/>
    </source>
</evidence>
<dbReference type="Proteomes" id="UP000245638">
    <property type="component" value="Unassembled WGS sequence"/>
</dbReference>
<dbReference type="Gene3D" id="3.30.1360.30">
    <property type="entry name" value="GAD-like domain"/>
    <property type="match status" value="1"/>
</dbReference>
<evidence type="ECO:0000259" key="6">
    <source>
        <dbReference type="Pfam" id="PF21715"/>
    </source>
</evidence>
<protein>
    <submittedName>
        <fullName evidence="7">Winged helix-turn-helix domain-containing protein</fullName>
    </submittedName>
</protein>
<dbReference type="InterPro" id="IPR048715">
    <property type="entry name" value="CggR_N"/>
</dbReference>
<comment type="caution">
    <text evidence="7">The sequence shown here is derived from an EMBL/GenBank/DDBJ whole genome shotgun (WGS) entry which is preliminary data.</text>
</comment>
<evidence type="ECO:0000256" key="4">
    <source>
        <dbReference type="ARBA" id="ARBA00022917"/>
    </source>
</evidence>
<evidence type="ECO:0000256" key="2">
    <source>
        <dbReference type="ARBA" id="ARBA00022741"/>
    </source>
</evidence>
<dbReference type="Gene3D" id="1.10.10.10">
    <property type="entry name" value="Winged helix-like DNA-binding domain superfamily/Winged helix DNA-binding domain"/>
    <property type="match status" value="1"/>
</dbReference>
<keyword evidence="1" id="KW-0436">Ligase</keyword>
<reference evidence="7 8" key="1">
    <citation type="journal article" date="2015" name="Appl. Environ. Microbiol.">
        <title>Nanoarchaeota, Their Sulfolobales Host, and Nanoarchaeota Virus Distribution across Yellowstone National Park Hot Springs.</title>
        <authorList>
            <person name="Munson-McGee J.H."/>
            <person name="Field E.K."/>
            <person name="Bateson M."/>
            <person name="Rooney C."/>
            <person name="Stepanauskas R."/>
            <person name="Young M.J."/>
        </authorList>
    </citation>
    <scope>NUCLEOTIDE SEQUENCE [LARGE SCALE GENOMIC DNA]</scope>
    <source>
        <strain evidence="7">SCGC AC-742_N10</strain>
    </source>
</reference>
<feature type="domain" description="DUF4443" evidence="5">
    <location>
        <begin position="103"/>
        <end position="191"/>
    </location>
</feature>
<keyword evidence="2" id="KW-0547">Nucleotide-binding</keyword>
<dbReference type="GO" id="GO:0004812">
    <property type="term" value="F:aminoacyl-tRNA ligase activity"/>
    <property type="evidence" value="ECO:0007669"/>
    <property type="project" value="InterPro"/>
</dbReference>
<sequence>MDILTIITEATKPKQGNKPKYDESHVLHALLVIQKEQPIGRPTLEKRLQLGDATVRTLLRRLRELGVIKVDKVGGAEITEEGKKALQEWDSVIKIGEAELKSINWDCSMIIVKGGSKILEKQKVIELRDKIIKLGADSVLISVILNNKVELPPKTEEFGMKELLEDIKNSCRLCENNDLITYILPKDLHLAYKVGLLLFENWINS</sequence>
<dbReference type="InterPro" id="IPR036390">
    <property type="entry name" value="WH_DNA-bd_sf"/>
</dbReference>
<dbReference type="SUPFAM" id="SSF55261">
    <property type="entry name" value="GAD domain-like"/>
    <property type="match status" value="1"/>
</dbReference>
<gene>
    <name evidence="7" type="ORF">DDW13_01040</name>
</gene>
<dbReference type="GO" id="GO:0006412">
    <property type="term" value="P:translation"/>
    <property type="evidence" value="ECO:0007669"/>
    <property type="project" value="UniProtKB-KW"/>
</dbReference>
<dbReference type="Pfam" id="PF14544">
    <property type="entry name" value="DUF4443"/>
    <property type="match status" value="1"/>
</dbReference>
<evidence type="ECO:0000256" key="3">
    <source>
        <dbReference type="ARBA" id="ARBA00022840"/>
    </source>
</evidence>
<accession>A0A2T9XB47</accession>
<dbReference type="EMBL" id="QEFD01000036">
    <property type="protein sequence ID" value="PVU77301.1"/>
    <property type="molecule type" value="Genomic_DNA"/>
</dbReference>
<dbReference type="GO" id="GO:0005737">
    <property type="term" value="C:cytoplasm"/>
    <property type="evidence" value="ECO:0007669"/>
    <property type="project" value="InterPro"/>
</dbReference>
<dbReference type="SUPFAM" id="SSF46785">
    <property type="entry name" value="Winged helix' DNA-binding domain"/>
    <property type="match status" value="1"/>
</dbReference>
<dbReference type="InterPro" id="IPR036388">
    <property type="entry name" value="WH-like_DNA-bd_sf"/>
</dbReference>
<dbReference type="InterPro" id="IPR004115">
    <property type="entry name" value="GAD-like_sf"/>
</dbReference>
<dbReference type="Pfam" id="PF21715">
    <property type="entry name" value="CggR_N"/>
    <property type="match status" value="1"/>
</dbReference>
<keyword evidence="4" id="KW-0648">Protein biosynthesis</keyword>
<organism evidence="7 8">
    <name type="scientific">Acidianus hospitalis</name>
    <dbReference type="NCBI Taxonomy" id="563177"/>
    <lineage>
        <taxon>Archaea</taxon>
        <taxon>Thermoproteota</taxon>
        <taxon>Thermoprotei</taxon>
        <taxon>Sulfolobales</taxon>
        <taxon>Sulfolobaceae</taxon>
        <taxon>Acidianus</taxon>
    </lineage>
</organism>
<dbReference type="GO" id="GO:0005524">
    <property type="term" value="F:ATP binding"/>
    <property type="evidence" value="ECO:0007669"/>
    <property type="project" value="UniProtKB-KW"/>
</dbReference>
<dbReference type="AlphaFoldDB" id="A0A2T9XB47"/>
<proteinExistence type="predicted"/>
<name>A0A2T9XB47_9CREN</name>
<feature type="domain" description="CggR N-terminal DNA binding" evidence="6">
    <location>
        <begin position="30"/>
        <end position="92"/>
    </location>
</feature>
<dbReference type="InterPro" id="IPR029349">
    <property type="entry name" value="DUF4443"/>
</dbReference>
<keyword evidence="3" id="KW-0067">ATP-binding</keyword>